<accession>A0A3D9H975</accession>
<evidence type="ECO:0008006" key="3">
    <source>
        <dbReference type="Google" id="ProtNLM"/>
    </source>
</evidence>
<dbReference type="RefSeq" id="WP_115816814.1">
    <property type="nucleotide sequence ID" value="NZ_QRDV01000002.1"/>
</dbReference>
<reference evidence="1 2" key="1">
    <citation type="submission" date="2018-07" db="EMBL/GenBank/DDBJ databases">
        <title>Genomic Encyclopedia of Type Strains, Phase III (KMG-III): the genomes of soil and plant-associated and newly described type strains.</title>
        <authorList>
            <person name="Whitman W."/>
        </authorList>
    </citation>
    <scope>NUCLEOTIDE SEQUENCE [LARGE SCALE GENOMIC DNA]</scope>
    <source>
        <strain evidence="1 2">CECT 7946</strain>
    </source>
</reference>
<proteinExistence type="predicted"/>
<organism evidence="1 2">
    <name type="scientific">Winogradskyella eximia</name>
    <dbReference type="NCBI Taxonomy" id="262006"/>
    <lineage>
        <taxon>Bacteria</taxon>
        <taxon>Pseudomonadati</taxon>
        <taxon>Bacteroidota</taxon>
        <taxon>Flavobacteriia</taxon>
        <taxon>Flavobacteriales</taxon>
        <taxon>Flavobacteriaceae</taxon>
        <taxon>Winogradskyella</taxon>
    </lineage>
</organism>
<gene>
    <name evidence="1" type="ORF">DFQ10_102389</name>
</gene>
<protein>
    <recommendedName>
        <fullName evidence="3">Extensin-like protein</fullName>
    </recommendedName>
</protein>
<dbReference type="EMBL" id="QRDV01000002">
    <property type="protein sequence ID" value="RED45516.1"/>
    <property type="molecule type" value="Genomic_DNA"/>
</dbReference>
<sequence length="273" mass="31465">MKKVNAINNIALHYARLPQYPYGTSGKPYDFYIEDSFLKLLETAFKDVFMHCPLGKPDIITSAGTLVGKAGEHGYGKAFDLDAIFWKDHQLITNNYIHQKELYLGIESFLRKHFGLVLNYHYPNHTDHWHVDSSVSVDYNESSKSETFYLQMVLKDIYQKPVVIDGISGPQTRRFTKEVFGRLKIDTPITTKKNYLKFLDITGKIAFKLSEEQQNPLQLLENLEVVINRLPVNDKHQVNEALNAFLVHHTTSTWINSIQPHQDIENIIDTVIT</sequence>
<dbReference type="AlphaFoldDB" id="A0A3D9H975"/>
<evidence type="ECO:0000313" key="2">
    <source>
        <dbReference type="Proteomes" id="UP000256980"/>
    </source>
</evidence>
<keyword evidence="2" id="KW-1185">Reference proteome</keyword>
<comment type="caution">
    <text evidence="1">The sequence shown here is derived from an EMBL/GenBank/DDBJ whole genome shotgun (WGS) entry which is preliminary data.</text>
</comment>
<dbReference type="Proteomes" id="UP000256980">
    <property type="component" value="Unassembled WGS sequence"/>
</dbReference>
<name>A0A3D9H975_9FLAO</name>
<evidence type="ECO:0000313" key="1">
    <source>
        <dbReference type="EMBL" id="RED45516.1"/>
    </source>
</evidence>
<dbReference type="OrthoDB" id="9809788at2"/>